<feature type="transmembrane region" description="Helical" evidence="1">
    <location>
        <begin position="133"/>
        <end position="156"/>
    </location>
</feature>
<organism evidence="2 3">
    <name type="scientific">Kribbella albertanoniae</name>
    <dbReference type="NCBI Taxonomy" id="1266829"/>
    <lineage>
        <taxon>Bacteria</taxon>
        <taxon>Bacillati</taxon>
        <taxon>Actinomycetota</taxon>
        <taxon>Actinomycetes</taxon>
        <taxon>Propionibacteriales</taxon>
        <taxon>Kribbellaceae</taxon>
        <taxon>Kribbella</taxon>
    </lineage>
</organism>
<dbReference type="AlphaFoldDB" id="A0A4R4PRN6"/>
<feature type="transmembrane region" description="Helical" evidence="1">
    <location>
        <begin position="7"/>
        <end position="33"/>
    </location>
</feature>
<dbReference type="EMBL" id="SMKA01000131">
    <property type="protein sequence ID" value="TDC24936.1"/>
    <property type="molecule type" value="Genomic_DNA"/>
</dbReference>
<keyword evidence="1" id="KW-1133">Transmembrane helix</keyword>
<dbReference type="Proteomes" id="UP000295075">
    <property type="component" value="Unassembled WGS sequence"/>
</dbReference>
<name>A0A4R4PRN6_9ACTN</name>
<evidence type="ECO:0000313" key="3">
    <source>
        <dbReference type="Proteomes" id="UP000295075"/>
    </source>
</evidence>
<reference evidence="2 3" key="1">
    <citation type="submission" date="2019-03" db="EMBL/GenBank/DDBJ databases">
        <title>Draft genome sequences of novel Actinobacteria.</title>
        <authorList>
            <person name="Sahin N."/>
            <person name="Ay H."/>
            <person name="Saygin H."/>
        </authorList>
    </citation>
    <scope>NUCLEOTIDE SEQUENCE [LARGE SCALE GENOMIC DNA]</scope>
    <source>
        <strain evidence="2 3">JCM 30547</strain>
    </source>
</reference>
<evidence type="ECO:0000256" key="1">
    <source>
        <dbReference type="SAM" id="Phobius"/>
    </source>
</evidence>
<comment type="caution">
    <text evidence="2">The sequence shown here is derived from an EMBL/GenBank/DDBJ whole genome shotgun (WGS) entry which is preliminary data.</text>
</comment>
<accession>A0A4R4PRN6</accession>
<dbReference type="OrthoDB" id="9880118at2"/>
<keyword evidence="3" id="KW-1185">Reference proteome</keyword>
<dbReference type="RefSeq" id="WP_132410570.1">
    <property type="nucleotide sequence ID" value="NZ_SMKA01000131.1"/>
</dbReference>
<keyword evidence="1" id="KW-0472">Membrane</keyword>
<evidence type="ECO:0000313" key="2">
    <source>
        <dbReference type="EMBL" id="TDC24936.1"/>
    </source>
</evidence>
<sequence length="159" mass="16936">MRSVLKVVGILLAVIGLTAMAVGSFTAAFYGFVEQYAAHYDYVVGFKKPGDSCGNNNLSVSRVTGEPLGCGILGKPGKLPGFTDEQNAEVIALSKELGADGFQPGEREQVQQRVDQIVASLPPERVPQHPWFWGWKVAVAGVLGLLVVAGVVLVVVRRS</sequence>
<gene>
    <name evidence="2" type="ORF">E1261_25160</name>
</gene>
<protein>
    <submittedName>
        <fullName evidence="2">Uncharacterized protein</fullName>
    </submittedName>
</protein>
<proteinExistence type="predicted"/>
<keyword evidence="1" id="KW-0812">Transmembrane</keyword>